<evidence type="ECO:0000313" key="4">
    <source>
        <dbReference type="Proteomes" id="UP000636800"/>
    </source>
</evidence>
<dbReference type="EMBL" id="JADCNM010000009">
    <property type="protein sequence ID" value="KAG0468506.1"/>
    <property type="molecule type" value="Genomic_DNA"/>
</dbReference>
<keyword evidence="4" id="KW-1185">Reference proteome</keyword>
<protein>
    <recommendedName>
        <fullName evidence="6">Knotted 1-binding protein</fullName>
    </recommendedName>
</protein>
<organism evidence="3 5">
    <name type="scientific">Vanilla planifolia</name>
    <name type="common">Vanilla</name>
    <dbReference type="NCBI Taxonomy" id="51239"/>
    <lineage>
        <taxon>Eukaryota</taxon>
        <taxon>Viridiplantae</taxon>
        <taxon>Streptophyta</taxon>
        <taxon>Embryophyta</taxon>
        <taxon>Tracheophyta</taxon>
        <taxon>Spermatophyta</taxon>
        <taxon>Magnoliopsida</taxon>
        <taxon>Liliopsida</taxon>
        <taxon>Asparagales</taxon>
        <taxon>Orchidaceae</taxon>
        <taxon>Vanilloideae</taxon>
        <taxon>Vanilleae</taxon>
        <taxon>Vanilla</taxon>
    </lineage>
</organism>
<sequence length="134" mass="15367">MEVFPKRMKKAEGSEGQSAALDEACVGEEMMATEQSMEIANVCSEEMESNIQCILDKIDHFTQQVSDVLEAGKQLFKDLSIEYEERLIMIHREQMEKWQDDIKELRMLDSANEASKALLQNAQIHLLQNARDNC</sequence>
<evidence type="ECO:0000313" key="1">
    <source>
        <dbReference type="EMBL" id="KAG0450546.1"/>
    </source>
</evidence>
<dbReference type="AlphaFoldDB" id="A0A835UQY1"/>
<evidence type="ECO:0008006" key="6">
    <source>
        <dbReference type="Google" id="ProtNLM"/>
    </source>
</evidence>
<evidence type="ECO:0000313" key="2">
    <source>
        <dbReference type="EMBL" id="KAG0450613.1"/>
    </source>
</evidence>
<reference evidence="4 5" key="1">
    <citation type="journal article" date="2020" name="Nat. Food">
        <title>A phased Vanilla planifolia genome enables genetic improvement of flavour and production.</title>
        <authorList>
            <person name="Hasing T."/>
            <person name="Tang H."/>
            <person name="Brym M."/>
            <person name="Khazi F."/>
            <person name="Huang T."/>
            <person name="Chambers A.H."/>
        </authorList>
    </citation>
    <scope>NUCLEOTIDE SEQUENCE [LARGE SCALE GENOMIC DNA]</scope>
    <source>
        <tissue evidence="3">Leaf</tissue>
    </source>
</reference>
<dbReference type="EMBL" id="JADCNL010000106">
    <property type="protein sequence ID" value="KAG0450546.1"/>
    <property type="molecule type" value="Genomic_DNA"/>
</dbReference>
<dbReference type="PANTHER" id="PTHR35500">
    <property type="entry name" value="OS03G0108700 PROTEIN"/>
    <property type="match status" value="1"/>
</dbReference>
<accession>A0A835UQY1</accession>
<dbReference type="PANTHER" id="PTHR35500:SF1">
    <property type="entry name" value="OS03G0108700 PROTEIN"/>
    <property type="match status" value="1"/>
</dbReference>
<dbReference type="OrthoDB" id="1933196at2759"/>
<comment type="caution">
    <text evidence="3">The sequence shown here is derived from an EMBL/GenBank/DDBJ whole genome shotgun (WGS) entry which is preliminary data.</text>
</comment>
<evidence type="ECO:0000313" key="5">
    <source>
        <dbReference type="Proteomes" id="UP000639772"/>
    </source>
</evidence>
<dbReference type="Proteomes" id="UP000636800">
    <property type="component" value="Unassembled WGS sequence"/>
</dbReference>
<dbReference type="EMBL" id="JADCNM010000107">
    <property type="protein sequence ID" value="KAG0450613.1"/>
    <property type="molecule type" value="Genomic_DNA"/>
</dbReference>
<gene>
    <name evidence="3" type="ORF">HPP92_017834</name>
    <name evidence="2" type="ORF">HPP92_026643</name>
    <name evidence="1" type="ORF">HPP92_026861</name>
</gene>
<proteinExistence type="predicted"/>
<dbReference type="Proteomes" id="UP000639772">
    <property type="component" value="Chromosome 9"/>
</dbReference>
<name>A0A835UQY1_VANPL</name>
<evidence type="ECO:0000313" key="3">
    <source>
        <dbReference type="EMBL" id="KAG0468506.1"/>
    </source>
</evidence>